<dbReference type="GO" id="GO:0003676">
    <property type="term" value="F:nucleic acid binding"/>
    <property type="evidence" value="ECO:0007669"/>
    <property type="project" value="InterPro"/>
</dbReference>
<reference evidence="6 7" key="1">
    <citation type="journal article" date="2008" name="Proc. Natl. Acad. Sci. U.S.A.">
        <title>Nitrogen fixation island and rhizosphere competence traits in the genome of root-associated Pseudomonas stutzeri A1501.</title>
        <authorList>
            <person name="Yan Y."/>
            <person name="Yang J."/>
            <person name="Dou Y."/>
            <person name="Chen M."/>
            <person name="Ping S."/>
            <person name="Peng J."/>
            <person name="Lu W."/>
            <person name="Zhang W."/>
            <person name="Yao Z."/>
            <person name="Li H."/>
            <person name="Liu W."/>
            <person name="He S."/>
            <person name="Geng L."/>
            <person name="Zhang X."/>
            <person name="Yang F."/>
            <person name="Yu H."/>
            <person name="Zhan Y."/>
            <person name="Li D."/>
            <person name="Lin Z."/>
            <person name="Wang Y."/>
            <person name="Elmerich C."/>
            <person name="Lin M."/>
            <person name="Jin Q."/>
        </authorList>
    </citation>
    <scope>NUCLEOTIDE SEQUENCE [LARGE SCALE GENOMIC DNA]</scope>
    <source>
        <strain evidence="6 7">A1501</strain>
    </source>
</reference>
<dbReference type="InterPro" id="IPR012340">
    <property type="entry name" value="NA-bd_OB-fold"/>
</dbReference>
<dbReference type="EMBL" id="CP000304">
    <property type="protein sequence ID" value="ABP80343.1"/>
    <property type="molecule type" value="Genomic_DNA"/>
</dbReference>
<feature type="region of interest" description="Disordered" evidence="4">
    <location>
        <begin position="1"/>
        <end position="24"/>
    </location>
</feature>
<evidence type="ECO:0000313" key="6">
    <source>
        <dbReference type="EMBL" id="ABP80343.1"/>
    </source>
</evidence>
<dbReference type="GO" id="GO:0005829">
    <property type="term" value="C:cytosol"/>
    <property type="evidence" value="ECO:0007669"/>
    <property type="project" value="UniProtKB-ARBA"/>
</dbReference>
<evidence type="ECO:0000256" key="1">
    <source>
        <dbReference type="ARBA" id="ARBA00004496"/>
    </source>
</evidence>
<dbReference type="AlphaFoldDB" id="A4VMZ2"/>
<evidence type="ECO:0000259" key="5">
    <source>
        <dbReference type="PROSITE" id="PS51857"/>
    </source>
</evidence>
<name>A4VMZ2_STUS1</name>
<keyword evidence="2" id="KW-0963">Cytoplasm</keyword>
<dbReference type="PANTHER" id="PTHR11544">
    <property type="entry name" value="COLD SHOCK DOMAIN CONTAINING PROTEINS"/>
    <property type="match status" value="1"/>
</dbReference>
<dbReference type="Proteomes" id="UP000000233">
    <property type="component" value="Chromosome"/>
</dbReference>
<dbReference type="SUPFAM" id="SSF50249">
    <property type="entry name" value="Nucleic acid-binding proteins"/>
    <property type="match status" value="1"/>
</dbReference>
<evidence type="ECO:0000256" key="2">
    <source>
        <dbReference type="ARBA" id="ARBA00022490"/>
    </source>
</evidence>
<dbReference type="PROSITE" id="PS00352">
    <property type="entry name" value="CSD_1"/>
    <property type="match status" value="1"/>
</dbReference>
<dbReference type="CDD" id="cd04458">
    <property type="entry name" value="CSP_CDS"/>
    <property type="match status" value="1"/>
</dbReference>
<evidence type="ECO:0000313" key="7">
    <source>
        <dbReference type="Proteomes" id="UP000000233"/>
    </source>
</evidence>
<keyword evidence="7" id="KW-1185">Reference proteome</keyword>
<dbReference type="KEGG" id="psa:PST_2693"/>
<dbReference type="InterPro" id="IPR050181">
    <property type="entry name" value="Cold_shock_domain"/>
</dbReference>
<sequence length="136" mass="14854">MLALHGSHGCRAGQTTRGGKGADSRNPWLILRRRLLSSRIRKLTNARGSGCGNPLPRNNKKRVGEVVMAERETGTVKWFNDAKGYGFIQRGNGADVFVHYRAIRGDGHRSLAEGQQVEFSVIQGQKGLQAEDVAGL</sequence>
<dbReference type="InterPro" id="IPR002059">
    <property type="entry name" value="CSP_DNA-bd"/>
</dbReference>
<dbReference type="InterPro" id="IPR011129">
    <property type="entry name" value="CSD"/>
</dbReference>
<dbReference type="PROSITE" id="PS51857">
    <property type="entry name" value="CSD_2"/>
    <property type="match status" value="1"/>
</dbReference>
<gene>
    <name evidence="6" type="ordered locus">PST_2693</name>
</gene>
<evidence type="ECO:0000256" key="4">
    <source>
        <dbReference type="SAM" id="MobiDB-lite"/>
    </source>
</evidence>
<dbReference type="HOGENOM" id="CLU_1873694_0_0_6"/>
<dbReference type="Pfam" id="PF00313">
    <property type="entry name" value="CSD"/>
    <property type="match status" value="1"/>
</dbReference>
<evidence type="ECO:0000256" key="3">
    <source>
        <dbReference type="RuleBase" id="RU000408"/>
    </source>
</evidence>
<dbReference type="SMART" id="SM00357">
    <property type="entry name" value="CSP"/>
    <property type="match status" value="1"/>
</dbReference>
<organism evidence="6 7">
    <name type="scientific">Stutzerimonas stutzeri (strain A1501)</name>
    <name type="common">Pseudomonas stutzeri</name>
    <dbReference type="NCBI Taxonomy" id="379731"/>
    <lineage>
        <taxon>Bacteria</taxon>
        <taxon>Pseudomonadati</taxon>
        <taxon>Pseudomonadota</taxon>
        <taxon>Gammaproteobacteria</taxon>
        <taxon>Pseudomonadales</taxon>
        <taxon>Pseudomonadaceae</taxon>
        <taxon>Stutzerimonas</taxon>
    </lineage>
</organism>
<dbReference type="FunFam" id="2.40.50.140:FF:000006">
    <property type="entry name" value="Cold shock protein CspC"/>
    <property type="match status" value="1"/>
</dbReference>
<dbReference type="Gene3D" id="2.40.50.140">
    <property type="entry name" value="Nucleic acid-binding proteins"/>
    <property type="match status" value="1"/>
</dbReference>
<feature type="domain" description="CSD" evidence="5">
    <location>
        <begin position="71"/>
        <end position="135"/>
    </location>
</feature>
<protein>
    <submittedName>
        <fullName evidence="6">Cold shock protein CspA</fullName>
    </submittedName>
</protein>
<comment type="subcellular location">
    <subcellularLocation>
        <location evidence="1 3">Cytoplasm</location>
    </subcellularLocation>
</comment>
<proteinExistence type="predicted"/>
<dbReference type="eggNOG" id="COG1278">
    <property type="taxonomic scope" value="Bacteria"/>
</dbReference>
<dbReference type="InterPro" id="IPR019844">
    <property type="entry name" value="CSD_CS"/>
</dbReference>
<accession>A4VMZ2</accession>
<dbReference type="PRINTS" id="PR00050">
    <property type="entry name" value="COLDSHOCK"/>
</dbReference>